<keyword evidence="7" id="KW-1185">Reference proteome</keyword>
<evidence type="ECO:0000256" key="1">
    <source>
        <dbReference type="ARBA" id="ARBA00007553"/>
    </source>
</evidence>
<evidence type="ECO:0000256" key="3">
    <source>
        <dbReference type="SAM" id="SignalP"/>
    </source>
</evidence>
<evidence type="ECO:0000256" key="2">
    <source>
        <dbReference type="SAM" id="MobiDB-lite"/>
    </source>
</evidence>
<dbReference type="GO" id="GO:0008270">
    <property type="term" value="F:zinc ion binding"/>
    <property type="evidence" value="ECO:0007669"/>
    <property type="project" value="InterPro"/>
</dbReference>
<dbReference type="KEGG" id="flh:EJ997_00230"/>
<dbReference type="InterPro" id="IPR002502">
    <property type="entry name" value="Amidase_domain"/>
</dbReference>
<dbReference type="Proteomes" id="UP000280344">
    <property type="component" value="Chromosome"/>
</dbReference>
<feature type="domain" description="Peptidoglycan recognition protein family" evidence="5">
    <location>
        <begin position="229"/>
        <end position="399"/>
    </location>
</feature>
<dbReference type="AlphaFoldDB" id="A0A3Q9G5Y4"/>
<evidence type="ECO:0008006" key="8">
    <source>
        <dbReference type="Google" id="ProtNLM"/>
    </source>
</evidence>
<keyword evidence="3" id="KW-0732">Signal</keyword>
<dbReference type="EMBL" id="CP034593">
    <property type="protein sequence ID" value="AZQ75983.1"/>
    <property type="molecule type" value="Genomic_DNA"/>
</dbReference>
<dbReference type="Pfam" id="PF01510">
    <property type="entry name" value="Amidase_2"/>
    <property type="match status" value="1"/>
</dbReference>
<dbReference type="InterPro" id="IPR015510">
    <property type="entry name" value="PGRP"/>
</dbReference>
<evidence type="ECO:0000313" key="6">
    <source>
        <dbReference type="EMBL" id="AZQ75983.1"/>
    </source>
</evidence>
<sequence>MLFRSAVLASVLVLSPAVAVADTGEGAQLVDLLGHSESATPLTLRESHLSAGGADDGYTLLTEPMSADSFYVAGVTWEGEAPESVDLRVLEAGAWSDWYNLEIETGEGGNDGTEPFIAGGAEGVQVRVSGDTVPDGLTLVLTDGSESEAAENTDPSEASIAPAVGTESVPAVNVDDPVDAAALPELEQIAESSDSPLGANEATAQEQTAGGAEALAHEPASISGGVVAPRIVSRSGWGQERIPPAWTPTYVELGGAVIHHTAGTNNYTQAQAPGVVRSVHDYHTYSWGRGWDDIGYNFLVDRFGTIYEGRYGSLTSADNDMVVGGHAAPANTGSMGISVMGTYTGSIQPTNASINAITDLISWKFSVAGVDPKGTWTFYNSRTGGYTTVNSILGHRDVSATICPGNIYPLLPSIRNNVQSTIAEATSGPTLAIYRTNDFSPISSDVQFFGKPGDEFYVGNLLGKGDLPFIRRGNTFTFAETSGTPTRTRTYTIGQPGQEVYTGDIDGDGKDSLILRSGKTFYIYDDLSVNRPTRTLMYGRENDEAYIMDWDGDGNDEIIVRRGYKFYMKWMVTGGNADKVINYGRVGDEVLIGNWNGGKYDTITVRRGKTYYMNYLNVSGQADLEFKYGREDDKVVVGDWDRDGKDGIGVVRELNR</sequence>
<dbReference type="PANTHER" id="PTHR11022:SF41">
    <property type="entry name" value="PEPTIDOGLYCAN-RECOGNITION PROTEIN LC-RELATED"/>
    <property type="match status" value="1"/>
</dbReference>
<dbReference type="PANTHER" id="PTHR11022">
    <property type="entry name" value="PEPTIDOGLYCAN RECOGNITION PROTEIN"/>
    <property type="match status" value="1"/>
</dbReference>
<reference evidence="6 7" key="1">
    <citation type="submission" date="2018-12" db="EMBL/GenBank/DDBJ databases">
        <title>Complete genome sequence of Flaviflexus sp. H23T48.</title>
        <authorList>
            <person name="Bae J.-W."/>
            <person name="Lee J.-Y."/>
        </authorList>
    </citation>
    <scope>NUCLEOTIDE SEQUENCE [LARGE SCALE GENOMIC DNA]</scope>
    <source>
        <strain evidence="6 7">H23T48</strain>
    </source>
</reference>
<dbReference type="InterPro" id="IPR036505">
    <property type="entry name" value="Amidase/PGRP_sf"/>
</dbReference>
<feature type="region of interest" description="Disordered" evidence="2">
    <location>
        <begin position="191"/>
        <end position="212"/>
    </location>
</feature>
<proteinExistence type="inferred from homology"/>
<name>A0A3Q9G5Y4_9ACTO</name>
<dbReference type="SMART" id="SM00644">
    <property type="entry name" value="Ami_2"/>
    <property type="match status" value="1"/>
</dbReference>
<dbReference type="Gene3D" id="3.40.80.10">
    <property type="entry name" value="Peptidoglycan recognition protein-like"/>
    <property type="match status" value="1"/>
</dbReference>
<feature type="domain" description="N-acetylmuramoyl-L-alanine amidase" evidence="4">
    <location>
        <begin position="245"/>
        <end position="405"/>
    </location>
</feature>
<feature type="signal peptide" evidence="3">
    <location>
        <begin position="1"/>
        <end position="21"/>
    </location>
</feature>
<dbReference type="OrthoDB" id="514320at2"/>
<dbReference type="SUPFAM" id="SSF55846">
    <property type="entry name" value="N-acetylmuramoyl-L-alanine amidase-like"/>
    <property type="match status" value="1"/>
</dbReference>
<comment type="similarity">
    <text evidence="1">Belongs to the N-acetylmuramoyl-L-alanine amidase 2 family.</text>
</comment>
<feature type="chain" id="PRO_5018663024" description="Peptidoglycan recognition protein family domain-containing protein" evidence="3">
    <location>
        <begin position="22"/>
        <end position="656"/>
    </location>
</feature>
<gene>
    <name evidence="6" type="ORF">EJ997_00230</name>
</gene>
<evidence type="ECO:0000259" key="4">
    <source>
        <dbReference type="SMART" id="SM00644"/>
    </source>
</evidence>
<organism evidence="6 7">
    <name type="scientific">Flaviflexus ciconiae</name>
    <dbReference type="NCBI Taxonomy" id="2496867"/>
    <lineage>
        <taxon>Bacteria</taxon>
        <taxon>Bacillati</taxon>
        <taxon>Actinomycetota</taxon>
        <taxon>Actinomycetes</taxon>
        <taxon>Actinomycetales</taxon>
        <taxon>Actinomycetaceae</taxon>
        <taxon>Flaviflexus</taxon>
    </lineage>
</organism>
<evidence type="ECO:0000313" key="7">
    <source>
        <dbReference type="Proteomes" id="UP000280344"/>
    </source>
</evidence>
<dbReference type="GO" id="GO:0009253">
    <property type="term" value="P:peptidoglycan catabolic process"/>
    <property type="evidence" value="ECO:0007669"/>
    <property type="project" value="InterPro"/>
</dbReference>
<dbReference type="GO" id="GO:0008745">
    <property type="term" value="F:N-acetylmuramoyl-L-alanine amidase activity"/>
    <property type="evidence" value="ECO:0007669"/>
    <property type="project" value="InterPro"/>
</dbReference>
<accession>A0A3Q9G5Y4</accession>
<evidence type="ECO:0000259" key="5">
    <source>
        <dbReference type="SMART" id="SM00701"/>
    </source>
</evidence>
<protein>
    <recommendedName>
        <fullName evidence="8">Peptidoglycan recognition protein family domain-containing protein</fullName>
    </recommendedName>
</protein>
<dbReference type="InterPro" id="IPR006619">
    <property type="entry name" value="PGRP_domain_met/bac"/>
</dbReference>
<dbReference type="CDD" id="cd06583">
    <property type="entry name" value="PGRP"/>
    <property type="match status" value="1"/>
</dbReference>
<dbReference type="SMART" id="SM00701">
    <property type="entry name" value="PGRP"/>
    <property type="match status" value="1"/>
</dbReference>
<dbReference type="RefSeq" id="WP_126702793.1">
    <property type="nucleotide sequence ID" value="NZ_CP034593.1"/>
</dbReference>